<dbReference type="InterPro" id="IPR007111">
    <property type="entry name" value="NACHT_NTPase"/>
</dbReference>
<dbReference type="Pfam" id="PF05729">
    <property type="entry name" value="NACHT"/>
    <property type="match status" value="1"/>
</dbReference>
<dbReference type="PROSITE" id="PS50837">
    <property type="entry name" value="NACHT"/>
    <property type="match status" value="1"/>
</dbReference>
<name>A0A1H6F569_9GAMM</name>
<dbReference type="InterPro" id="IPR021133">
    <property type="entry name" value="HEAT_type_2"/>
</dbReference>
<dbReference type="SMART" id="SM00567">
    <property type="entry name" value="EZ_HEAT"/>
    <property type="match status" value="12"/>
</dbReference>
<dbReference type="RefSeq" id="WP_103918586.1">
    <property type="nucleotide sequence ID" value="NZ_FMSV02000059.1"/>
</dbReference>
<dbReference type="InterPro" id="IPR000225">
    <property type="entry name" value="Armadillo"/>
</dbReference>
<dbReference type="PANTHER" id="PTHR12697">
    <property type="entry name" value="PBS LYASE HEAT-LIKE PROTEIN"/>
    <property type="match status" value="1"/>
</dbReference>
<dbReference type="PROSITE" id="PS50077">
    <property type="entry name" value="HEAT_REPEAT"/>
    <property type="match status" value="3"/>
</dbReference>
<evidence type="ECO:0000313" key="4">
    <source>
        <dbReference type="Proteomes" id="UP000236724"/>
    </source>
</evidence>
<dbReference type="SUPFAM" id="SSF48371">
    <property type="entry name" value="ARM repeat"/>
    <property type="match status" value="1"/>
</dbReference>
<dbReference type="InterPro" id="IPR027417">
    <property type="entry name" value="P-loop_NTPase"/>
</dbReference>
<dbReference type="InterPro" id="IPR016024">
    <property type="entry name" value="ARM-type_fold"/>
</dbReference>
<proteinExistence type="predicted"/>
<evidence type="ECO:0000259" key="2">
    <source>
        <dbReference type="PROSITE" id="PS50837"/>
    </source>
</evidence>
<dbReference type="Proteomes" id="UP000236724">
    <property type="component" value="Unassembled WGS sequence"/>
</dbReference>
<sequence>MDTLEHYLRRLIVRYQTLAHGIFQNIWPQGLPLDEIYVPLTVRIEAGMAELPENLHDAELQHQLLQGQESKEPQAEMTGRERYWAKSASGLTIERLWKYGQQWVLLGGPGAGKTTLLHYLALTHARALQKNMQVRLPIYINLESFAHFWQTQPHYSTSEFLPDSILQYLQQVGGEVNFSPSHEDEPSPQVNTQLADILQQALQEHRALLLFDGLDSIHDAALRDRCCGAIHALLQRFPGNRCLLTARPISYRPGLLGNNFRIITLEAFTPLQTRRFFQQWLRLASPKTEEAEASPATYTDSTLRQRIQQQTEALVSCIDPDSDRLFENLSSPLLCTLLGLIQQQNQTLPRNQADLYRLYITLFIQHGFIHTQHTEAVNSALLNIDEIREILEDIALYIQENRVDNRVPLQNILEVVKYYLEQRQPVSGALENEQKLNLLQDLIKQNQGLLIHYGQEEYGFFHLTFQEYLAACAITRNPVQIDHYLQRYLFNPHWQGIIRLAAAHQGMLSESLGSAFITMIQRYPHVREADMHYAFRIAFHCLRDTQVSLQTADQMFQTGVHLYLTHPALQPALIRLLRQVQNLRYTPAAIQPLFHAISHPEAVVRAKTTELLGLLRDEHALQVLMLCVQKDSHALVRGKAAEALGLFQQETDAAPLLLKTLKEDRAFYVRQYAAHSLAKIDEGGSFPALLAAVEDTDPLIRARMAEALGCFGRQEAVPFLVQLLSKDTSSSVRWRAAEALGNLKEPLAIAPLLQSLKNENSPVVRGRAAEALGYFKSETVIKKLLEALEQDHYPAVRWRAAESLGYLQNNEAVPSLLHALKKDPDSSVRWSAAKALGQIKEPVSLAMLLKVAREDKDPSVRWSAAEALGQLHQSEAVPVLLQILEYEAYPLVRGKACEALGHLNEPSITPMLLQILSNDAATSVRAQAAVALGRLQDPSALMPLMSAVQHDKQAKVRWSAAEALGNLKNPAAIPVLLQALHQDTELTVSWQAAQALELIDLGGLL</sequence>
<comment type="function">
    <text evidence="1">Catalyzes the hydroxylation of the N(6)-(4-aminobutyl)-L-lysine intermediate produced by deoxyhypusine synthase/DHPS on a critical lysine of the eukaryotic translation initiation factor 5A/eIF-5A. This is the second step of the post-translational modification of that lysine into an unusual amino acid residue named hypusine. Hypusination is unique to mature eIF-5A factor and is essential for its function.</text>
</comment>
<dbReference type="EMBL" id="FMSV02000059">
    <property type="protein sequence ID" value="SEH04531.1"/>
    <property type="molecule type" value="Genomic_DNA"/>
</dbReference>
<dbReference type="InterPro" id="IPR011989">
    <property type="entry name" value="ARM-like"/>
</dbReference>
<dbReference type="PANTHER" id="PTHR12697:SF5">
    <property type="entry name" value="DEOXYHYPUSINE HYDROXYLASE"/>
    <property type="match status" value="1"/>
</dbReference>
<dbReference type="Gene3D" id="3.40.50.300">
    <property type="entry name" value="P-loop containing nucleotide triphosphate hydrolases"/>
    <property type="match status" value="1"/>
</dbReference>
<dbReference type="AlphaFoldDB" id="A0A1H6F569"/>
<protein>
    <submittedName>
        <fullName evidence="3">Putative phycocyanin operon protein Z</fullName>
    </submittedName>
</protein>
<keyword evidence="4" id="KW-1185">Reference proteome</keyword>
<evidence type="ECO:0000256" key="1">
    <source>
        <dbReference type="ARBA" id="ARBA00045876"/>
    </source>
</evidence>
<gene>
    <name evidence="3" type="ORF">MBHS_00377</name>
</gene>
<dbReference type="SUPFAM" id="SSF52540">
    <property type="entry name" value="P-loop containing nucleoside triphosphate hydrolases"/>
    <property type="match status" value="1"/>
</dbReference>
<dbReference type="OrthoDB" id="5625870at2"/>
<dbReference type="InterPro" id="IPR004155">
    <property type="entry name" value="PBS_lyase_HEAT"/>
</dbReference>
<accession>A0A1H6F569</accession>
<dbReference type="GO" id="GO:0016491">
    <property type="term" value="F:oxidoreductase activity"/>
    <property type="evidence" value="ECO:0007669"/>
    <property type="project" value="TreeGrafter"/>
</dbReference>
<feature type="domain" description="NACHT" evidence="2">
    <location>
        <begin position="101"/>
        <end position="248"/>
    </location>
</feature>
<dbReference type="SMART" id="SM00185">
    <property type="entry name" value="ARM"/>
    <property type="match status" value="3"/>
</dbReference>
<reference evidence="3 4" key="1">
    <citation type="submission" date="2016-10" db="EMBL/GenBank/DDBJ databases">
        <authorList>
            <person name="de Groot N.N."/>
        </authorList>
    </citation>
    <scope>NUCLEOTIDE SEQUENCE [LARGE SCALE GENOMIC DNA]</scope>
    <source>
        <strain evidence="3">MBHS1</strain>
    </source>
</reference>
<evidence type="ECO:0000313" key="3">
    <source>
        <dbReference type="EMBL" id="SEH04531.1"/>
    </source>
</evidence>
<dbReference type="Pfam" id="PF13646">
    <property type="entry name" value="HEAT_2"/>
    <property type="match status" value="4"/>
</dbReference>
<dbReference type="Gene3D" id="1.25.10.10">
    <property type="entry name" value="Leucine-rich Repeat Variant"/>
    <property type="match status" value="6"/>
</dbReference>
<organism evidence="3 4">
    <name type="scientific">Candidatus Venteria ishoeyi</name>
    <dbReference type="NCBI Taxonomy" id="1899563"/>
    <lineage>
        <taxon>Bacteria</taxon>
        <taxon>Pseudomonadati</taxon>
        <taxon>Pseudomonadota</taxon>
        <taxon>Gammaproteobacteria</taxon>
        <taxon>Thiotrichales</taxon>
        <taxon>Thiotrichaceae</taxon>
        <taxon>Venteria</taxon>
    </lineage>
</organism>